<dbReference type="KEGG" id="fsl:EJO69_02865"/>
<dbReference type="Pfam" id="PF21848">
    <property type="entry name" value="DUF6907"/>
    <property type="match status" value="1"/>
</dbReference>
<proteinExistence type="predicted"/>
<dbReference type="EMBL" id="CP034438">
    <property type="protein sequence ID" value="AZN29364.1"/>
    <property type="molecule type" value="Genomic_DNA"/>
</dbReference>
<dbReference type="OrthoDB" id="5082479at2"/>
<evidence type="ECO:0000313" key="1">
    <source>
        <dbReference type="EMBL" id="AZN29364.1"/>
    </source>
</evidence>
<dbReference type="RefSeq" id="WP_126038978.1">
    <property type="nucleotide sequence ID" value="NZ_CP034438.1"/>
</dbReference>
<dbReference type="AlphaFoldDB" id="A0A3S8Z7F0"/>
<reference evidence="1 2" key="1">
    <citation type="submission" date="2018-12" db="EMBL/GenBank/DDBJ databases">
        <title>Complete genome sequence of Flaviflexus salsibiostraticola KCTC 33148.</title>
        <authorList>
            <person name="Bae J.-W."/>
        </authorList>
    </citation>
    <scope>NUCLEOTIDE SEQUENCE [LARGE SCALE GENOMIC DNA]</scope>
    <source>
        <strain evidence="1 2">KCTC 33148</strain>
    </source>
</reference>
<name>A0A3S8Z7F0_9ACTO</name>
<dbReference type="InterPro" id="IPR054202">
    <property type="entry name" value="DUF6907"/>
</dbReference>
<protein>
    <submittedName>
        <fullName evidence="1">Uncharacterized protein</fullName>
    </submittedName>
</protein>
<organism evidence="1 2">
    <name type="scientific">Flaviflexus salsibiostraticola</name>
    <dbReference type="NCBI Taxonomy" id="1282737"/>
    <lineage>
        <taxon>Bacteria</taxon>
        <taxon>Bacillati</taxon>
        <taxon>Actinomycetota</taxon>
        <taxon>Actinomycetes</taxon>
        <taxon>Actinomycetales</taxon>
        <taxon>Actinomycetaceae</taxon>
        <taxon>Flaviflexus</taxon>
    </lineage>
</organism>
<accession>A0A3S8Z7F0</accession>
<gene>
    <name evidence="1" type="ORF">EJO69_02865</name>
</gene>
<sequence length="115" mass="13043">MNPETARPDWLTEPCPAWCDGRHDDQSMVDDRRHCSAYEVVPIIQPSERWPRGRHRPNDDVEAEELNVLAFRDVSARETWVAIANDRQKVEVTLESAVRLHAALGVLLGRATAMA</sequence>
<keyword evidence="2" id="KW-1185">Reference proteome</keyword>
<dbReference type="Proteomes" id="UP000270021">
    <property type="component" value="Chromosome"/>
</dbReference>
<evidence type="ECO:0000313" key="2">
    <source>
        <dbReference type="Proteomes" id="UP000270021"/>
    </source>
</evidence>